<keyword evidence="1" id="KW-0444">Lipid biosynthesis</keyword>
<comment type="similarity">
    <text evidence="4">Belongs to the choline/ethanolamine kinase family.</text>
</comment>
<dbReference type="EMBL" id="CAKOFQ010006783">
    <property type="protein sequence ID" value="CAH1971256.1"/>
    <property type="molecule type" value="Genomic_DNA"/>
</dbReference>
<dbReference type="Gene3D" id="3.30.200.20">
    <property type="entry name" value="Phosphorylase Kinase, domain 1"/>
    <property type="match status" value="1"/>
</dbReference>
<accession>A0A9P0P863</accession>
<dbReference type="SUPFAM" id="SSF56112">
    <property type="entry name" value="Protein kinase-like (PK-like)"/>
    <property type="match status" value="1"/>
</dbReference>
<evidence type="ECO:0000256" key="2">
    <source>
        <dbReference type="ARBA" id="ARBA00023264"/>
    </source>
</evidence>
<name>A0A9P0P863_ACAOB</name>
<dbReference type="AlphaFoldDB" id="A0A9P0P863"/>
<dbReference type="PANTHER" id="PTHR22603:SF66">
    <property type="entry name" value="ETHANOLAMINE KINASE"/>
    <property type="match status" value="1"/>
</dbReference>
<proteinExistence type="inferred from homology"/>
<dbReference type="Proteomes" id="UP001152888">
    <property type="component" value="Unassembled WGS sequence"/>
</dbReference>
<organism evidence="6 7">
    <name type="scientific">Acanthoscelides obtectus</name>
    <name type="common">Bean weevil</name>
    <name type="synonym">Bruchus obtectus</name>
    <dbReference type="NCBI Taxonomy" id="200917"/>
    <lineage>
        <taxon>Eukaryota</taxon>
        <taxon>Metazoa</taxon>
        <taxon>Ecdysozoa</taxon>
        <taxon>Arthropoda</taxon>
        <taxon>Hexapoda</taxon>
        <taxon>Insecta</taxon>
        <taxon>Pterygota</taxon>
        <taxon>Neoptera</taxon>
        <taxon>Endopterygota</taxon>
        <taxon>Coleoptera</taxon>
        <taxon>Polyphaga</taxon>
        <taxon>Cucujiformia</taxon>
        <taxon>Chrysomeloidea</taxon>
        <taxon>Chrysomelidae</taxon>
        <taxon>Bruchinae</taxon>
        <taxon>Bruchini</taxon>
        <taxon>Acanthoscelides</taxon>
    </lineage>
</organism>
<keyword evidence="2" id="KW-1208">Phospholipid metabolism</keyword>
<dbReference type="PANTHER" id="PTHR22603">
    <property type="entry name" value="CHOLINE/ETHANOALAMINE KINASE"/>
    <property type="match status" value="1"/>
</dbReference>
<comment type="caution">
    <text evidence="6">The sequence shown here is derived from an EMBL/GenBank/DDBJ whole genome shotgun (WGS) entry which is preliminary data.</text>
</comment>
<dbReference type="GO" id="GO:0006646">
    <property type="term" value="P:phosphatidylethanolamine biosynthetic process"/>
    <property type="evidence" value="ECO:0007669"/>
    <property type="project" value="TreeGrafter"/>
</dbReference>
<evidence type="ECO:0000256" key="5">
    <source>
        <dbReference type="ARBA" id="ARBA00038874"/>
    </source>
</evidence>
<dbReference type="CDD" id="cd05157">
    <property type="entry name" value="ETNK_euk"/>
    <property type="match status" value="1"/>
</dbReference>
<dbReference type="GO" id="GO:0005737">
    <property type="term" value="C:cytoplasm"/>
    <property type="evidence" value="ECO:0007669"/>
    <property type="project" value="TreeGrafter"/>
</dbReference>
<evidence type="ECO:0000313" key="6">
    <source>
        <dbReference type="EMBL" id="CAH1971256.1"/>
    </source>
</evidence>
<dbReference type="InterPro" id="IPR011009">
    <property type="entry name" value="Kinase-like_dom_sf"/>
</dbReference>
<dbReference type="OrthoDB" id="10267235at2759"/>
<keyword evidence="1" id="KW-0594">Phospholipid biosynthesis</keyword>
<gene>
    <name evidence="6" type="ORF">ACAOBT_LOCUS9341</name>
</gene>
<evidence type="ECO:0000256" key="4">
    <source>
        <dbReference type="ARBA" id="ARBA00038211"/>
    </source>
</evidence>
<evidence type="ECO:0000313" key="7">
    <source>
        <dbReference type="Proteomes" id="UP001152888"/>
    </source>
</evidence>
<keyword evidence="1" id="KW-0443">Lipid metabolism</keyword>
<dbReference type="GO" id="GO:0004305">
    <property type="term" value="F:ethanolamine kinase activity"/>
    <property type="evidence" value="ECO:0007669"/>
    <property type="project" value="UniProtKB-EC"/>
</dbReference>
<dbReference type="Pfam" id="PF01633">
    <property type="entry name" value="Choline_kinase"/>
    <property type="match status" value="1"/>
</dbReference>
<evidence type="ECO:0000256" key="3">
    <source>
        <dbReference type="ARBA" id="ARBA00037883"/>
    </source>
</evidence>
<sequence>MLALQSRLCRCLLFSTRRMTVSTGSSRSFGMDENNTNSLIRHVDVRVKENDIQNGALGILKVIRPEWDQKQITFKLLTDGITNKLVGCRPDGADEAETVLIRIYGNKTDLLIDRKAETKNILLLNRAGLAPELYATFKNGLAYQYVPGIVLNWKMARRSDVYKLVARRMARLHKVCVGQAEKTQPVIWDKLRKFLDLVPATFTDPEKNARCNELVTPKSKIEEEVKVLRLHLEHIDSPTVFAHNDLLMGNIILTDGGKEVGFIDYEYAAFNYQAFDIGNHFTEYAGLDDMDYARYPDKMLQTDWLRTYLTEYLGCEPSQAQIERLYVQVNKFSLLSHVFWGVWALIQAEHSYIDFDYIKYASMRFDEYFAKKDTFLSLKLPRS</sequence>
<dbReference type="Gene3D" id="3.90.1200.10">
    <property type="match status" value="1"/>
</dbReference>
<keyword evidence="7" id="KW-1185">Reference proteome</keyword>
<evidence type="ECO:0000256" key="1">
    <source>
        <dbReference type="ARBA" id="ARBA00023209"/>
    </source>
</evidence>
<reference evidence="6" key="1">
    <citation type="submission" date="2022-03" db="EMBL/GenBank/DDBJ databases">
        <authorList>
            <person name="Sayadi A."/>
        </authorList>
    </citation>
    <scope>NUCLEOTIDE SEQUENCE</scope>
</reference>
<dbReference type="EC" id="2.7.1.82" evidence="5"/>
<comment type="pathway">
    <text evidence="3">Phospholipid metabolism; phosphatidylethanolamine biosynthesis; phosphatidylethanolamine from ethanolamine: step 1/3.</text>
</comment>
<protein>
    <recommendedName>
        <fullName evidence="5">ethanolamine kinase</fullName>
        <ecNumber evidence="5">2.7.1.82</ecNumber>
    </recommendedName>
</protein>